<dbReference type="Proteomes" id="UP000272560">
    <property type="component" value="Unassembled WGS sequence"/>
</dbReference>
<dbReference type="InterPro" id="IPR005146">
    <property type="entry name" value="B3/B4_tRNA-bd"/>
</dbReference>
<dbReference type="AlphaFoldDB" id="A0A3A5LXD0"/>
<proteinExistence type="predicted"/>
<protein>
    <recommendedName>
        <fullName evidence="2">B3/B4 tRNA-binding domain-containing protein</fullName>
    </recommendedName>
</protein>
<sequence length="259" mass="28020">MTEARQHQDFLEAARVDEAVFALRPDYRALLIAVDGLVAGPSDAESEALLQRAEAAAGAWLAERPVTELPHVVSWREAYQGFGAKPNRTRNSLEALLRRTPVGLPRVNRLTDIYNAISVLHQIPLGGEDLTRYQGSPALIRATGNEIFDTASNGEIVIEHPEPGEVVWMDDAGVTCRRWNWRQGRRTQLTDDTTSALFILDALAPLTEDDLTAAADDLSGHLGRLGPNVTITRRLVTPGTASAPGIASASGLLGEEGRS</sequence>
<dbReference type="OrthoDB" id="276580at2"/>
<evidence type="ECO:0000256" key="1">
    <source>
        <dbReference type="SAM" id="MobiDB-lite"/>
    </source>
</evidence>
<dbReference type="PANTHER" id="PTHR39209:SF2">
    <property type="entry name" value="CYTOPLASMIC PROTEIN"/>
    <property type="match status" value="1"/>
</dbReference>
<dbReference type="EMBL" id="QZVT01000014">
    <property type="protein sequence ID" value="RJT75742.1"/>
    <property type="molecule type" value="Genomic_DNA"/>
</dbReference>
<comment type="caution">
    <text evidence="3">The sequence shown here is derived from an EMBL/GenBank/DDBJ whole genome shotgun (WGS) entry which is preliminary data.</text>
</comment>
<dbReference type="GO" id="GO:0003723">
    <property type="term" value="F:RNA binding"/>
    <property type="evidence" value="ECO:0007669"/>
    <property type="project" value="InterPro"/>
</dbReference>
<dbReference type="SMART" id="SM00873">
    <property type="entry name" value="B3_4"/>
    <property type="match status" value="1"/>
</dbReference>
<dbReference type="InterPro" id="IPR020825">
    <property type="entry name" value="Phe-tRNA_synthase-like_B3/B4"/>
</dbReference>
<evidence type="ECO:0000313" key="3">
    <source>
        <dbReference type="EMBL" id="RJT75742.1"/>
    </source>
</evidence>
<reference evidence="3 4" key="1">
    <citation type="submission" date="2018-09" db="EMBL/GenBank/DDBJ databases">
        <title>Novel species of Arthrobacter.</title>
        <authorList>
            <person name="Liu Q."/>
            <person name="Xin Y.-H."/>
        </authorList>
    </citation>
    <scope>NUCLEOTIDE SEQUENCE [LARGE SCALE GENOMIC DNA]</scope>
    <source>
        <strain evidence="3 4">Hz2</strain>
    </source>
</reference>
<dbReference type="SUPFAM" id="SSF56037">
    <property type="entry name" value="PheT/TilS domain"/>
    <property type="match status" value="1"/>
</dbReference>
<evidence type="ECO:0000259" key="2">
    <source>
        <dbReference type="SMART" id="SM00873"/>
    </source>
</evidence>
<evidence type="ECO:0000313" key="4">
    <source>
        <dbReference type="Proteomes" id="UP000272560"/>
    </source>
</evidence>
<accession>A0A3A5LXD0</accession>
<organism evidence="3 4">
    <name type="scientific">Arthrobacter cheniae</name>
    <dbReference type="NCBI Taxonomy" id="1258888"/>
    <lineage>
        <taxon>Bacteria</taxon>
        <taxon>Bacillati</taxon>
        <taxon>Actinomycetota</taxon>
        <taxon>Actinomycetes</taxon>
        <taxon>Micrococcales</taxon>
        <taxon>Micrococcaceae</taxon>
        <taxon>Arthrobacter</taxon>
    </lineage>
</organism>
<keyword evidence="4" id="KW-1185">Reference proteome</keyword>
<dbReference type="Pfam" id="PF03483">
    <property type="entry name" value="B3_4"/>
    <property type="match status" value="1"/>
</dbReference>
<name>A0A3A5LXD0_9MICC</name>
<dbReference type="PANTHER" id="PTHR39209">
    <property type="match status" value="1"/>
</dbReference>
<dbReference type="RefSeq" id="WP_120150382.1">
    <property type="nucleotide sequence ID" value="NZ_QZVT01000014.1"/>
</dbReference>
<dbReference type="GO" id="GO:0004826">
    <property type="term" value="F:phenylalanine-tRNA ligase activity"/>
    <property type="evidence" value="ECO:0007669"/>
    <property type="project" value="InterPro"/>
</dbReference>
<gene>
    <name evidence="3" type="ORF">D6T63_17255</name>
</gene>
<dbReference type="Gene3D" id="3.50.40.10">
    <property type="entry name" value="Phenylalanyl-trna Synthetase, Chain B, domain 3"/>
    <property type="match status" value="1"/>
</dbReference>
<feature type="domain" description="B3/B4 tRNA-binding" evidence="2">
    <location>
        <begin position="73"/>
        <end position="227"/>
    </location>
</feature>
<feature type="region of interest" description="Disordered" evidence="1">
    <location>
        <begin position="240"/>
        <end position="259"/>
    </location>
</feature>